<dbReference type="EMBL" id="BTSY01000005">
    <property type="protein sequence ID" value="GMT29523.1"/>
    <property type="molecule type" value="Genomic_DNA"/>
</dbReference>
<sequence length="195" mass="21697">ATLSSKDLKVFRVDLGTLKDELCYNIDMITPRDVINKIITAGDGLSMHDLWLFYENRVIFLIGRGGEYKKKPVKLPTTDWAGTASAVCFLTTRTENSSSTYLDLVFAAKNKGRIGVFAALQNEGMSVDRLHFDQWPAQNTSTAVALHAELIKCESQSGEAHDVTVRLFALKKSSESVHISIGRMRVDLDGFRVLK</sequence>
<gene>
    <name evidence="1" type="ORF">PFISCL1PPCAC_20820</name>
</gene>
<comment type="caution">
    <text evidence="1">The sequence shown here is derived from an EMBL/GenBank/DDBJ whole genome shotgun (WGS) entry which is preliminary data.</text>
</comment>
<dbReference type="AlphaFoldDB" id="A0AAV5WDE3"/>
<evidence type="ECO:0000313" key="1">
    <source>
        <dbReference type="EMBL" id="GMT29523.1"/>
    </source>
</evidence>
<protein>
    <submittedName>
        <fullName evidence="1">Uncharacterized protein</fullName>
    </submittedName>
</protein>
<keyword evidence="2" id="KW-1185">Reference proteome</keyword>
<name>A0AAV5WDE3_9BILA</name>
<reference evidence="1" key="1">
    <citation type="submission" date="2023-10" db="EMBL/GenBank/DDBJ databases">
        <title>Genome assembly of Pristionchus species.</title>
        <authorList>
            <person name="Yoshida K."/>
            <person name="Sommer R.J."/>
        </authorList>
    </citation>
    <scope>NUCLEOTIDE SEQUENCE</scope>
    <source>
        <strain evidence="1">RS5133</strain>
    </source>
</reference>
<evidence type="ECO:0000313" key="2">
    <source>
        <dbReference type="Proteomes" id="UP001432322"/>
    </source>
</evidence>
<organism evidence="1 2">
    <name type="scientific">Pristionchus fissidentatus</name>
    <dbReference type="NCBI Taxonomy" id="1538716"/>
    <lineage>
        <taxon>Eukaryota</taxon>
        <taxon>Metazoa</taxon>
        <taxon>Ecdysozoa</taxon>
        <taxon>Nematoda</taxon>
        <taxon>Chromadorea</taxon>
        <taxon>Rhabditida</taxon>
        <taxon>Rhabditina</taxon>
        <taxon>Diplogasteromorpha</taxon>
        <taxon>Diplogasteroidea</taxon>
        <taxon>Neodiplogasteridae</taxon>
        <taxon>Pristionchus</taxon>
    </lineage>
</organism>
<feature type="non-terminal residue" evidence="1">
    <location>
        <position position="1"/>
    </location>
</feature>
<accession>A0AAV5WDE3</accession>
<feature type="non-terminal residue" evidence="1">
    <location>
        <position position="195"/>
    </location>
</feature>
<proteinExistence type="predicted"/>
<dbReference type="Proteomes" id="UP001432322">
    <property type="component" value="Unassembled WGS sequence"/>
</dbReference>